<evidence type="ECO:0000313" key="2">
    <source>
        <dbReference type="EMBL" id="CAF9906487.1"/>
    </source>
</evidence>
<feature type="region of interest" description="Disordered" evidence="1">
    <location>
        <begin position="231"/>
        <end position="257"/>
    </location>
</feature>
<reference evidence="2" key="1">
    <citation type="submission" date="2021-03" db="EMBL/GenBank/DDBJ databases">
        <authorList>
            <person name="Tagirdzhanova G."/>
        </authorList>
    </citation>
    <scope>NUCLEOTIDE SEQUENCE</scope>
</reference>
<dbReference type="EMBL" id="CAJPDQ010000003">
    <property type="protein sequence ID" value="CAF9906487.1"/>
    <property type="molecule type" value="Genomic_DNA"/>
</dbReference>
<sequence>MSAPGSSRQQSQGDASLYETGAIQWLQHKVTRLETEIAGLGMNNANLRAEKIGLESSVMSLSMAIQTKDAHLSKLSGDLSLSQGRIAKAEAAAKDFEKKHKDVLQAFGVLKEVFDAQAAELKRLEMLNANMKTYIERTPAAPRGQSVTGGSPHPQQTTQMELAPSSVTRPFGTPIGYGHGAETTASGPSSALVVRNASSNQLTYQPVSDLASGPRAMPSFAVPPISRPVTIRRPDAPVPAVPAVPTTKLKGTPPGATPENMKYVQAFSNVFRSVERFAKTWVIRLGHTENITVPPIPTLLKQESAKYIEAFTLSYIWSKRNLRYSLIVRHLADDLVNNYWALSNIAPFSENVSVIARIQEIANLTNDRQVPLSSEHRSTLIIERAKLITSLDSQSPAYIQTNATAHAIKIHTRLEKILSQDRQCITDLTNIYVMAGKIFFFIWGNPYDWHFAFPPGGRMSFWNPATCEVENEELKGKTTAEIKAMDQRVVLSTTPVITRIGYSGRATVPSCVCLASTLVSRDGVRLNQ</sequence>
<evidence type="ECO:0000256" key="1">
    <source>
        <dbReference type="SAM" id="MobiDB-lite"/>
    </source>
</evidence>
<dbReference type="AlphaFoldDB" id="A0A8H3HXH0"/>
<keyword evidence="3" id="KW-1185">Reference proteome</keyword>
<organism evidence="2 3">
    <name type="scientific">Gomphillus americanus</name>
    <dbReference type="NCBI Taxonomy" id="1940652"/>
    <lineage>
        <taxon>Eukaryota</taxon>
        <taxon>Fungi</taxon>
        <taxon>Dikarya</taxon>
        <taxon>Ascomycota</taxon>
        <taxon>Pezizomycotina</taxon>
        <taxon>Lecanoromycetes</taxon>
        <taxon>OSLEUM clade</taxon>
        <taxon>Ostropomycetidae</taxon>
        <taxon>Ostropales</taxon>
        <taxon>Graphidaceae</taxon>
        <taxon>Gomphilloideae</taxon>
        <taxon>Gomphillus</taxon>
    </lineage>
</organism>
<name>A0A8H3HXH0_9LECA</name>
<gene>
    <name evidence="2" type="ORF">GOMPHAMPRED_004738</name>
</gene>
<accession>A0A8H3HXH0</accession>
<proteinExistence type="predicted"/>
<dbReference type="Proteomes" id="UP000664169">
    <property type="component" value="Unassembled WGS sequence"/>
</dbReference>
<comment type="caution">
    <text evidence="2">The sequence shown here is derived from an EMBL/GenBank/DDBJ whole genome shotgun (WGS) entry which is preliminary data.</text>
</comment>
<protein>
    <submittedName>
        <fullName evidence="2">Uncharacterized protein</fullName>
    </submittedName>
</protein>
<evidence type="ECO:0000313" key="3">
    <source>
        <dbReference type="Proteomes" id="UP000664169"/>
    </source>
</evidence>